<feature type="region of interest" description="Disordered" evidence="1">
    <location>
        <begin position="27"/>
        <end position="51"/>
    </location>
</feature>
<reference evidence="3" key="1">
    <citation type="journal article" date="2020" name="Nat. Commun.">
        <title>Genome assembly of wild tea tree DASZ reveals pedigree and selection history of tea varieties.</title>
        <authorList>
            <person name="Zhang W."/>
            <person name="Zhang Y."/>
            <person name="Qiu H."/>
            <person name="Guo Y."/>
            <person name="Wan H."/>
            <person name="Zhang X."/>
            <person name="Scossa F."/>
            <person name="Alseekh S."/>
            <person name="Zhang Q."/>
            <person name="Wang P."/>
            <person name="Xu L."/>
            <person name="Schmidt M.H."/>
            <person name="Jia X."/>
            <person name="Li D."/>
            <person name="Zhu A."/>
            <person name="Guo F."/>
            <person name="Chen W."/>
            <person name="Ni D."/>
            <person name="Usadel B."/>
            <person name="Fernie A.R."/>
            <person name="Wen W."/>
        </authorList>
    </citation>
    <scope>NUCLEOTIDE SEQUENCE [LARGE SCALE GENOMIC DNA]</scope>
    <source>
        <strain evidence="3">cv. G240</strain>
    </source>
</reference>
<comment type="caution">
    <text evidence="2">The sequence shown here is derived from an EMBL/GenBank/DDBJ whole genome shotgun (WGS) entry which is preliminary data.</text>
</comment>
<evidence type="ECO:0000313" key="2">
    <source>
        <dbReference type="EMBL" id="KAF5950147.1"/>
    </source>
</evidence>
<protein>
    <submittedName>
        <fullName evidence="2">Uncharacterized protein</fullName>
    </submittedName>
</protein>
<organism evidence="2 3">
    <name type="scientific">Camellia sinensis</name>
    <name type="common">Tea plant</name>
    <name type="synonym">Thea sinensis</name>
    <dbReference type="NCBI Taxonomy" id="4442"/>
    <lineage>
        <taxon>Eukaryota</taxon>
        <taxon>Viridiplantae</taxon>
        <taxon>Streptophyta</taxon>
        <taxon>Embryophyta</taxon>
        <taxon>Tracheophyta</taxon>
        <taxon>Spermatophyta</taxon>
        <taxon>Magnoliopsida</taxon>
        <taxon>eudicotyledons</taxon>
        <taxon>Gunneridae</taxon>
        <taxon>Pentapetalae</taxon>
        <taxon>asterids</taxon>
        <taxon>Ericales</taxon>
        <taxon>Theaceae</taxon>
        <taxon>Camellia</taxon>
    </lineage>
</organism>
<keyword evidence="3" id="KW-1185">Reference proteome</keyword>
<dbReference type="PANTHER" id="PTHR33090">
    <property type="entry name" value="DUF3774 DOMAIN PROTEIN-RELATED"/>
    <property type="match status" value="1"/>
</dbReference>
<accession>A0A7J7HC90</accession>
<sequence length="102" mass="11086">MSYHLNRVWMATSVAIVNGQSNQAHKLKSGFNSLSHGENRSSSSSSSSVADGGDPAYLRLFSGMVGSNIGEFMGNSSNREEKRKHADESLRLVMYLSCWGPS</sequence>
<dbReference type="InterPro" id="IPR022251">
    <property type="entry name" value="DUF3774_wound-induced"/>
</dbReference>
<dbReference type="EMBL" id="JACBKZ010000005">
    <property type="protein sequence ID" value="KAF5950147.1"/>
    <property type="molecule type" value="Genomic_DNA"/>
</dbReference>
<dbReference type="Pfam" id="PF12609">
    <property type="entry name" value="DUF3774"/>
    <property type="match status" value="1"/>
</dbReference>
<dbReference type="AlphaFoldDB" id="A0A7J7HC90"/>
<proteinExistence type="predicted"/>
<reference evidence="2 3" key="2">
    <citation type="submission" date="2020-07" db="EMBL/GenBank/DDBJ databases">
        <title>Genome assembly of wild tea tree DASZ reveals pedigree and selection history of tea varieties.</title>
        <authorList>
            <person name="Zhang W."/>
        </authorList>
    </citation>
    <scope>NUCLEOTIDE SEQUENCE [LARGE SCALE GENOMIC DNA]</scope>
    <source>
        <strain evidence="3">cv. G240</strain>
        <tissue evidence="2">Leaf</tissue>
    </source>
</reference>
<gene>
    <name evidence="2" type="ORF">HYC85_012140</name>
</gene>
<evidence type="ECO:0000313" key="3">
    <source>
        <dbReference type="Proteomes" id="UP000593564"/>
    </source>
</evidence>
<name>A0A7J7HC90_CAMSI</name>
<evidence type="ECO:0000256" key="1">
    <source>
        <dbReference type="SAM" id="MobiDB-lite"/>
    </source>
</evidence>
<dbReference type="Proteomes" id="UP000593564">
    <property type="component" value="Unassembled WGS sequence"/>
</dbReference>
<feature type="compositionally biased region" description="Polar residues" evidence="1">
    <location>
        <begin position="27"/>
        <end position="36"/>
    </location>
</feature>